<dbReference type="EMBL" id="JANPWB010000010">
    <property type="protein sequence ID" value="KAJ1146093.1"/>
    <property type="molecule type" value="Genomic_DNA"/>
</dbReference>
<name>A0AAV7R1A1_PLEWA</name>
<comment type="caution">
    <text evidence="2">The sequence shown here is derived from an EMBL/GenBank/DDBJ whole genome shotgun (WGS) entry which is preliminary data.</text>
</comment>
<keyword evidence="3" id="KW-1185">Reference proteome</keyword>
<organism evidence="2 3">
    <name type="scientific">Pleurodeles waltl</name>
    <name type="common">Iberian ribbed newt</name>
    <dbReference type="NCBI Taxonomy" id="8319"/>
    <lineage>
        <taxon>Eukaryota</taxon>
        <taxon>Metazoa</taxon>
        <taxon>Chordata</taxon>
        <taxon>Craniata</taxon>
        <taxon>Vertebrata</taxon>
        <taxon>Euteleostomi</taxon>
        <taxon>Amphibia</taxon>
        <taxon>Batrachia</taxon>
        <taxon>Caudata</taxon>
        <taxon>Salamandroidea</taxon>
        <taxon>Salamandridae</taxon>
        <taxon>Pleurodelinae</taxon>
        <taxon>Pleurodeles</taxon>
    </lineage>
</organism>
<sequence>MPDIPVLWSGHGSCVGAQAGCTSRAHSHVSAQVPQSTRRAGGEHSYLRRRCTCRSRRTPAYRLSRAPAASLSVSLELCCRSEARFRARRRRSSVRGDGESSAERRDAPRPAPPGC</sequence>
<protein>
    <submittedName>
        <fullName evidence="2">Uncharacterized protein</fullName>
    </submittedName>
</protein>
<accession>A0AAV7R1A1</accession>
<dbReference type="Proteomes" id="UP001066276">
    <property type="component" value="Chromosome 6"/>
</dbReference>
<evidence type="ECO:0000313" key="3">
    <source>
        <dbReference type="Proteomes" id="UP001066276"/>
    </source>
</evidence>
<feature type="region of interest" description="Disordered" evidence="1">
    <location>
        <begin position="86"/>
        <end position="115"/>
    </location>
</feature>
<feature type="compositionally biased region" description="Basic and acidic residues" evidence="1">
    <location>
        <begin position="94"/>
        <end position="108"/>
    </location>
</feature>
<evidence type="ECO:0000256" key="1">
    <source>
        <dbReference type="SAM" id="MobiDB-lite"/>
    </source>
</evidence>
<dbReference type="AlphaFoldDB" id="A0AAV7R1A1"/>
<reference evidence="2" key="1">
    <citation type="journal article" date="2022" name="bioRxiv">
        <title>Sequencing and chromosome-scale assembly of the giantPleurodeles waltlgenome.</title>
        <authorList>
            <person name="Brown T."/>
            <person name="Elewa A."/>
            <person name="Iarovenko S."/>
            <person name="Subramanian E."/>
            <person name="Araus A.J."/>
            <person name="Petzold A."/>
            <person name="Susuki M."/>
            <person name="Suzuki K.-i.T."/>
            <person name="Hayashi T."/>
            <person name="Toyoda A."/>
            <person name="Oliveira C."/>
            <person name="Osipova E."/>
            <person name="Leigh N.D."/>
            <person name="Simon A."/>
            <person name="Yun M.H."/>
        </authorList>
    </citation>
    <scope>NUCLEOTIDE SEQUENCE</scope>
    <source>
        <strain evidence="2">20211129_DDA</strain>
        <tissue evidence="2">Liver</tissue>
    </source>
</reference>
<gene>
    <name evidence="2" type="ORF">NDU88_012375</name>
</gene>
<evidence type="ECO:0000313" key="2">
    <source>
        <dbReference type="EMBL" id="KAJ1146093.1"/>
    </source>
</evidence>
<proteinExistence type="predicted"/>